<evidence type="ECO:0000256" key="2">
    <source>
        <dbReference type="ARBA" id="ARBA00022679"/>
    </source>
</evidence>
<dbReference type="AlphaFoldDB" id="A0A2U2PBR0"/>
<sequence length="271" mass="31364">MNQINFLGIGLNPITYSELFKKIDVWISDKSNRSHHIACVNAYNISLSLKNEKLRKIYNAADVVGADGMPFVRWIRSINKQSCDRIAAPDTILQLAEHAKMTNYTFYLYGGAPDVCVKMKEFLEEKFPHINIVGHYSPPFRELTEEEDQAIVDEINSLAPDIVCVGLGTPKQDYWIADHLHKIRGSVLIASGATFDFFGGRIKMAPTFIRRSGFEWLYRLLGKDFKRLWKRYTVMYFLFMYHFFLQKTGIAKYHLIDSKHNDFLLEEHVPA</sequence>
<gene>
    <name evidence="3" type="ORF">DDR33_20520</name>
</gene>
<dbReference type="GO" id="GO:0016758">
    <property type="term" value="F:hexosyltransferase activity"/>
    <property type="evidence" value="ECO:0007669"/>
    <property type="project" value="TreeGrafter"/>
</dbReference>
<evidence type="ECO:0000256" key="1">
    <source>
        <dbReference type="ARBA" id="ARBA00022676"/>
    </source>
</evidence>
<organism evidence="3 4">
    <name type="scientific">Pararcticibacter amylolyticus</name>
    <dbReference type="NCBI Taxonomy" id="2173175"/>
    <lineage>
        <taxon>Bacteria</taxon>
        <taxon>Pseudomonadati</taxon>
        <taxon>Bacteroidota</taxon>
        <taxon>Sphingobacteriia</taxon>
        <taxon>Sphingobacteriales</taxon>
        <taxon>Sphingobacteriaceae</taxon>
        <taxon>Pararcticibacter</taxon>
    </lineage>
</organism>
<name>A0A2U2PBR0_9SPHI</name>
<dbReference type="RefSeq" id="WP_109417670.1">
    <property type="nucleotide sequence ID" value="NZ_QEAS01000020.1"/>
</dbReference>
<keyword evidence="4" id="KW-1185">Reference proteome</keyword>
<protein>
    <submittedName>
        <fullName evidence="3">Glycosyltransferase</fullName>
    </submittedName>
</protein>
<reference evidence="3 4" key="1">
    <citation type="submission" date="2018-04" db="EMBL/GenBank/DDBJ databases">
        <title>Pedobacter chongqingensis sp. nov., isolated from a rottenly hemp rope.</title>
        <authorList>
            <person name="Cai Y."/>
        </authorList>
    </citation>
    <scope>NUCLEOTIDE SEQUENCE [LARGE SCALE GENOMIC DNA]</scope>
    <source>
        <strain evidence="3 4">FJ4-8</strain>
    </source>
</reference>
<evidence type="ECO:0000313" key="4">
    <source>
        <dbReference type="Proteomes" id="UP000245647"/>
    </source>
</evidence>
<dbReference type="InterPro" id="IPR004629">
    <property type="entry name" value="WecG_TagA_CpsF"/>
</dbReference>
<dbReference type="OrthoDB" id="9771846at2"/>
<comment type="caution">
    <text evidence="3">The sequence shown here is derived from an EMBL/GenBank/DDBJ whole genome shotgun (WGS) entry which is preliminary data.</text>
</comment>
<keyword evidence="1" id="KW-0328">Glycosyltransferase</keyword>
<keyword evidence="2 3" id="KW-0808">Transferase</keyword>
<dbReference type="PANTHER" id="PTHR34136">
    <property type="match status" value="1"/>
</dbReference>
<dbReference type="Pfam" id="PF03808">
    <property type="entry name" value="Glyco_tran_WecG"/>
    <property type="match status" value="1"/>
</dbReference>
<evidence type="ECO:0000313" key="3">
    <source>
        <dbReference type="EMBL" id="PWG78812.1"/>
    </source>
</evidence>
<accession>A0A2U2PBR0</accession>
<dbReference type="EMBL" id="QEAS01000020">
    <property type="protein sequence ID" value="PWG78812.1"/>
    <property type="molecule type" value="Genomic_DNA"/>
</dbReference>
<proteinExistence type="predicted"/>
<dbReference type="Proteomes" id="UP000245647">
    <property type="component" value="Unassembled WGS sequence"/>
</dbReference>
<dbReference type="PANTHER" id="PTHR34136:SF1">
    <property type="entry name" value="UDP-N-ACETYL-D-MANNOSAMINURONIC ACID TRANSFERASE"/>
    <property type="match status" value="1"/>
</dbReference>
<dbReference type="NCBIfam" id="TIGR00696">
    <property type="entry name" value="wecG_tagA_cpsF"/>
    <property type="match status" value="1"/>
</dbReference>
<dbReference type="CDD" id="cd06533">
    <property type="entry name" value="Glyco_transf_WecG_TagA"/>
    <property type="match status" value="1"/>
</dbReference>